<dbReference type="RefSeq" id="XP_009261322.1">
    <property type="nucleotide sequence ID" value="XM_009263047.1"/>
</dbReference>
<reference evidence="1 2" key="1">
    <citation type="journal article" date="2012" name="PLoS Pathog.">
        <title>Comparative pathogenomics reveals horizontally acquired novel virulence genes in fungi infecting cereal hosts.</title>
        <authorList>
            <person name="Gardiner D.M."/>
            <person name="McDonald M.C."/>
            <person name="Covarelli L."/>
            <person name="Solomon P.S."/>
            <person name="Rusu A.G."/>
            <person name="Marshall M."/>
            <person name="Kazan K."/>
            <person name="Chakraborty S."/>
            <person name="McDonald B.A."/>
            <person name="Manners J.M."/>
        </authorList>
    </citation>
    <scope>NUCLEOTIDE SEQUENCE [LARGE SCALE GENOMIC DNA]</scope>
    <source>
        <strain evidence="1 2">CS3096</strain>
    </source>
</reference>
<comment type="caution">
    <text evidence="1">The sequence shown here is derived from an EMBL/GenBank/DDBJ whole genome shotgun (WGS) entry which is preliminary data.</text>
</comment>
<name>K3V8J1_FUSPC</name>
<proteinExistence type="predicted"/>
<dbReference type="HOGENOM" id="CLU_022883_5_0_1"/>
<dbReference type="EMBL" id="AFNW01000321">
    <property type="protein sequence ID" value="EKJ69907.1"/>
    <property type="molecule type" value="Genomic_DNA"/>
</dbReference>
<protein>
    <submittedName>
        <fullName evidence="1">Uncharacterized protein</fullName>
    </submittedName>
</protein>
<dbReference type="Proteomes" id="UP000007978">
    <property type="component" value="Chromosome 2"/>
</dbReference>
<dbReference type="GeneID" id="20368547"/>
<dbReference type="PANTHER" id="PTHR35043:SF7">
    <property type="entry name" value="TRANSCRIPTION FACTOR DOMAIN-CONTAINING PROTEIN"/>
    <property type="match status" value="1"/>
</dbReference>
<dbReference type="OrthoDB" id="3061561at2759"/>
<sequence length="524" mass="60361">MAGFNSTAVTKPFNISVLTSNGTDQINTLFAPPWVSTPNVRGTSEILQSCVLTLVACIYTALHLDVPKKKTWQHLFWQKTKWVAITLFAPELAVFVAATQLRYARILKSELQKIRKKQQESPGRKPDADFEINLKYAFFIVMGAVRFDVHDIFSLGDLSTRYRDYFNRTSLDRRSVRSAPASIIWLAEHGHWIKVREQDIDDKSKADPVQKALVLIQVLWMVTQCIARRISNLPLSLLEIHTVIHAACAVLLYVCWFKKPLDVQEAIIAPTEGFKCELASMLQKHFYADISCNMALFPPRENEEQPPPMDSNGSKMRWIEPRSGVVMREGDILTTGLALSATKVNKEYESSTYYLYPQAKPTGISITLEPELLNRWNAILTKYLHDDRGRLIEEIVMQPFYRSNETQARVPEQKVLFLPITNELEPTGWVTDWQRLFWETESILHLHKEDPSRPRYAKHRKGVFDKKDLTVRDWRFLVLVITLCGAWGGIEARVFIIVEAFICLRREPVGVFLSPEWLQLFPHF</sequence>
<keyword evidence="2" id="KW-1185">Reference proteome</keyword>
<dbReference type="AlphaFoldDB" id="K3V8J1"/>
<organism evidence="1 2">
    <name type="scientific">Fusarium pseudograminearum (strain CS3096)</name>
    <name type="common">Wheat and barley crown-rot fungus</name>
    <dbReference type="NCBI Taxonomy" id="1028729"/>
    <lineage>
        <taxon>Eukaryota</taxon>
        <taxon>Fungi</taxon>
        <taxon>Dikarya</taxon>
        <taxon>Ascomycota</taxon>
        <taxon>Pezizomycotina</taxon>
        <taxon>Sordariomycetes</taxon>
        <taxon>Hypocreomycetidae</taxon>
        <taxon>Hypocreales</taxon>
        <taxon>Nectriaceae</taxon>
        <taxon>Fusarium</taxon>
    </lineage>
</organism>
<dbReference type="PANTHER" id="PTHR35043">
    <property type="entry name" value="TRANSCRIPTION FACTOR DOMAIN-CONTAINING PROTEIN"/>
    <property type="match status" value="1"/>
</dbReference>
<accession>K3V8J1</accession>
<gene>
    <name evidence="1" type="ORF">FPSE_09930</name>
</gene>
<evidence type="ECO:0000313" key="1">
    <source>
        <dbReference type="EMBL" id="EKJ69907.1"/>
    </source>
</evidence>
<dbReference type="KEGG" id="fpu:FPSE_09930"/>
<dbReference type="eggNOG" id="ENOG502S6E5">
    <property type="taxonomic scope" value="Eukaryota"/>
</dbReference>
<evidence type="ECO:0000313" key="2">
    <source>
        <dbReference type="Proteomes" id="UP000007978"/>
    </source>
</evidence>